<feature type="transmembrane region" description="Helical" evidence="6">
    <location>
        <begin position="27"/>
        <end position="51"/>
    </location>
</feature>
<evidence type="ECO:0000256" key="3">
    <source>
        <dbReference type="ARBA" id="ARBA00022989"/>
    </source>
</evidence>
<sequence length="467" mass="51581">MADSNGHFPLAHESDDLIPLPDAHRQGLTAVAVLAAISIVSSTAVLVYLTVKLIRWHIKTSREARRQALRCSSVDLSLGLAERYFSRSNDDSSQHGRGPPVPSRTTEKVYPNQFLVLLYNLLLADIHQSGAFLLNAVWVGRNGIEVRKATCFAQGWLVSTGDLASSCFITAIAVHTYMAVVWHYKPPQWALYVAIVGLWVFDYLMAALGLVTTNNGREFGGFYVRAAAWCWVNVKYDTHRLVLHYLFIFISLAVTSVLYLLIFLSLRKRRRQESPDLQLPSNSTNITGHHHQNANSTSSSTSTTTTHTSTTNKTRNTTTTTTNPSPTNRNNTIARANSGGHHNAFLLYPVIYVICTAPLALGRIATMAGAQVPISYFCTAGALITSNGWLDVLLWGVTRHSLLFGGDIGSQESGLDTFAFMRTPPERRYGNIVWVEGSAGPQSRRGAWIWDKKREKEEKEGMAGLDG</sequence>
<accession>A0AA39X9L7</accession>
<feature type="transmembrane region" description="Helical" evidence="6">
    <location>
        <begin position="114"/>
        <end position="138"/>
    </location>
</feature>
<dbReference type="PANTHER" id="PTHR23112:SF37">
    <property type="entry name" value="G PROTEIN-COUPLED RECEPTOR GPR1"/>
    <property type="match status" value="1"/>
</dbReference>
<dbReference type="Pfam" id="PF00001">
    <property type="entry name" value="7tm_1"/>
    <property type="match status" value="1"/>
</dbReference>
<keyword evidence="4 6" id="KW-0472">Membrane</keyword>
<dbReference type="InterPro" id="IPR000276">
    <property type="entry name" value="GPCR_Rhodpsn"/>
</dbReference>
<feature type="region of interest" description="Disordered" evidence="5">
    <location>
        <begin position="274"/>
        <end position="335"/>
    </location>
</feature>
<comment type="subcellular location">
    <subcellularLocation>
        <location evidence="1">Membrane</location>
        <topology evidence="1">Multi-pass membrane protein</topology>
    </subcellularLocation>
</comment>
<keyword evidence="8" id="KW-1185">Reference proteome</keyword>
<evidence type="ECO:0000313" key="7">
    <source>
        <dbReference type="EMBL" id="KAK0629695.1"/>
    </source>
</evidence>
<dbReference type="GO" id="GO:0005886">
    <property type="term" value="C:plasma membrane"/>
    <property type="evidence" value="ECO:0007669"/>
    <property type="project" value="TreeGrafter"/>
</dbReference>
<dbReference type="SUPFAM" id="SSF81321">
    <property type="entry name" value="Family A G protein-coupled receptor-like"/>
    <property type="match status" value="1"/>
</dbReference>
<dbReference type="CDD" id="cd00637">
    <property type="entry name" value="7tm_classA_rhodopsin-like"/>
    <property type="match status" value="1"/>
</dbReference>
<keyword evidence="3 6" id="KW-1133">Transmembrane helix</keyword>
<feature type="transmembrane region" description="Helical" evidence="6">
    <location>
        <begin position="345"/>
        <end position="368"/>
    </location>
</feature>
<dbReference type="EMBL" id="JAULSR010000002">
    <property type="protein sequence ID" value="KAK0629695.1"/>
    <property type="molecule type" value="Genomic_DNA"/>
</dbReference>
<gene>
    <name evidence="7" type="ORF">B0T17DRAFT_615439</name>
</gene>
<name>A0AA39X9L7_9PEZI</name>
<dbReference type="AlphaFoldDB" id="A0AA39X9L7"/>
<evidence type="ECO:0008006" key="9">
    <source>
        <dbReference type="Google" id="ProtNLM"/>
    </source>
</evidence>
<evidence type="ECO:0000256" key="4">
    <source>
        <dbReference type="ARBA" id="ARBA00023136"/>
    </source>
</evidence>
<organism evidence="7 8">
    <name type="scientific">Bombardia bombarda</name>
    <dbReference type="NCBI Taxonomy" id="252184"/>
    <lineage>
        <taxon>Eukaryota</taxon>
        <taxon>Fungi</taxon>
        <taxon>Dikarya</taxon>
        <taxon>Ascomycota</taxon>
        <taxon>Pezizomycotina</taxon>
        <taxon>Sordariomycetes</taxon>
        <taxon>Sordariomycetidae</taxon>
        <taxon>Sordariales</taxon>
        <taxon>Lasiosphaeriaceae</taxon>
        <taxon>Bombardia</taxon>
    </lineage>
</organism>
<evidence type="ECO:0000313" key="8">
    <source>
        <dbReference type="Proteomes" id="UP001174934"/>
    </source>
</evidence>
<dbReference type="PANTHER" id="PTHR23112">
    <property type="entry name" value="G PROTEIN-COUPLED RECEPTOR 157-RELATED"/>
    <property type="match status" value="1"/>
</dbReference>
<feature type="compositionally biased region" description="Low complexity" evidence="5">
    <location>
        <begin position="295"/>
        <end position="332"/>
    </location>
</feature>
<protein>
    <recommendedName>
        <fullName evidence="9">Glucose receptor Git3 N-terminal domain-containing protein</fullName>
    </recommendedName>
</protein>
<feature type="transmembrane region" description="Helical" evidence="6">
    <location>
        <begin position="163"/>
        <end position="182"/>
    </location>
</feature>
<evidence type="ECO:0000256" key="6">
    <source>
        <dbReference type="SAM" id="Phobius"/>
    </source>
</evidence>
<evidence type="ECO:0000256" key="1">
    <source>
        <dbReference type="ARBA" id="ARBA00004141"/>
    </source>
</evidence>
<reference evidence="7" key="1">
    <citation type="submission" date="2023-06" db="EMBL/GenBank/DDBJ databases">
        <title>Genome-scale phylogeny and comparative genomics of the fungal order Sordariales.</title>
        <authorList>
            <consortium name="Lawrence Berkeley National Laboratory"/>
            <person name="Hensen N."/>
            <person name="Bonometti L."/>
            <person name="Westerberg I."/>
            <person name="Brannstrom I.O."/>
            <person name="Guillou S."/>
            <person name="Cros-Aarteil S."/>
            <person name="Calhoun S."/>
            <person name="Haridas S."/>
            <person name="Kuo A."/>
            <person name="Mondo S."/>
            <person name="Pangilinan J."/>
            <person name="Riley R."/>
            <person name="LaButti K."/>
            <person name="Andreopoulos B."/>
            <person name="Lipzen A."/>
            <person name="Chen C."/>
            <person name="Yanf M."/>
            <person name="Daum C."/>
            <person name="Ng V."/>
            <person name="Clum A."/>
            <person name="Steindorff A."/>
            <person name="Ohm R."/>
            <person name="Martin F."/>
            <person name="Silar P."/>
            <person name="Natvig D."/>
            <person name="Lalanne C."/>
            <person name="Gautier V."/>
            <person name="Ament-velasquez S.L."/>
            <person name="Kruys A."/>
            <person name="Hutchinson M.I."/>
            <person name="Powell A.J."/>
            <person name="Barry K."/>
            <person name="Miller A.N."/>
            <person name="Grigoriev I.V."/>
            <person name="Debuchy R."/>
            <person name="Gladieux P."/>
            <person name="Thoren M.H."/>
            <person name="Johannesson H."/>
        </authorList>
    </citation>
    <scope>NUCLEOTIDE SEQUENCE</scope>
    <source>
        <strain evidence="7">SMH3391-2</strain>
    </source>
</reference>
<comment type="caution">
    <text evidence="7">The sequence shown here is derived from an EMBL/GenBank/DDBJ whole genome shotgun (WGS) entry which is preliminary data.</text>
</comment>
<dbReference type="GO" id="GO:0004930">
    <property type="term" value="F:G protein-coupled receptor activity"/>
    <property type="evidence" value="ECO:0007669"/>
    <property type="project" value="InterPro"/>
</dbReference>
<dbReference type="Proteomes" id="UP001174934">
    <property type="component" value="Unassembled WGS sequence"/>
</dbReference>
<evidence type="ECO:0000256" key="5">
    <source>
        <dbReference type="SAM" id="MobiDB-lite"/>
    </source>
</evidence>
<keyword evidence="2 6" id="KW-0812">Transmembrane</keyword>
<feature type="transmembrane region" description="Helical" evidence="6">
    <location>
        <begin position="189"/>
        <end position="211"/>
    </location>
</feature>
<feature type="transmembrane region" description="Helical" evidence="6">
    <location>
        <begin position="242"/>
        <end position="264"/>
    </location>
</feature>
<proteinExistence type="predicted"/>
<dbReference type="Gene3D" id="1.20.1070.10">
    <property type="entry name" value="Rhodopsin 7-helix transmembrane proteins"/>
    <property type="match status" value="1"/>
</dbReference>
<evidence type="ECO:0000256" key="2">
    <source>
        <dbReference type="ARBA" id="ARBA00022692"/>
    </source>
</evidence>
<dbReference type="GO" id="GO:0007189">
    <property type="term" value="P:adenylate cyclase-activating G protein-coupled receptor signaling pathway"/>
    <property type="evidence" value="ECO:0007669"/>
    <property type="project" value="TreeGrafter"/>
</dbReference>